<feature type="region of interest" description="Disordered" evidence="1">
    <location>
        <begin position="1"/>
        <end position="28"/>
    </location>
</feature>
<organism evidence="2">
    <name type="scientific">Rhizophora mucronata</name>
    <name type="common">Asiatic mangrove</name>
    <dbReference type="NCBI Taxonomy" id="61149"/>
    <lineage>
        <taxon>Eukaryota</taxon>
        <taxon>Viridiplantae</taxon>
        <taxon>Streptophyta</taxon>
        <taxon>Embryophyta</taxon>
        <taxon>Tracheophyta</taxon>
        <taxon>Spermatophyta</taxon>
        <taxon>Magnoliopsida</taxon>
        <taxon>eudicotyledons</taxon>
        <taxon>Gunneridae</taxon>
        <taxon>Pentapetalae</taxon>
        <taxon>rosids</taxon>
        <taxon>fabids</taxon>
        <taxon>Malpighiales</taxon>
        <taxon>Rhizophoraceae</taxon>
        <taxon>Rhizophora</taxon>
    </lineage>
</organism>
<accession>A0A2P2PB61</accession>
<evidence type="ECO:0000256" key="1">
    <source>
        <dbReference type="SAM" id="MobiDB-lite"/>
    </source>
</evidence>
<evidence type="ECO:0000313" key="2">
    <source>
        <dbReference type="EMBL" id="MBX51998.1"/>
    </source>
</evidence>
<reference evidence="2" key="1">
    <citation type="submission" date="2018-02" db="EMBL/GenBank/DDBJ databases">
        <title>Rhizophora mucronata_Transcriptome.</title>
        <authorList>
            <person name="Meera S.P."/>
            <person name="Sreeshan A."/>
            <person name="Augustine A."/>
        </authorList>
    </citation>
    <scope>NUCLEOTIDE SEQUENCE</scope>
    <source>
        <tissue evidence="2">Leaf</tissue>
    </source>
</reference>
<feature type="compositionally biased region" description="Basic residues" evidence="1">
    <location>
        <begin position="16"/>
        <end position="28"/>
    </location>
</feature>
<protein>
    <submittedName>
        <fullName evidence="2">Uncharacterized protein</fullName>
    </submittedName>
</protein>
<proteinExistence type="predicted"/>
<sequence length="48" mass="5579">MNLGQKGLMNFPPISSRRKQREKCQKRSIKTTTIRAERTLANFDRTNG</sequence>
<dbReference type="EMBL" id="GGEC01071514">
    <property type="protein sequence ID" value="MBX51998.1"/>
    <property type="molecule type" value="Transcribed_RNA"/>
</dbReference>
<dbReference type="AlphaFoldDB" id="A0A2P2PB61"/>
<name>A0A2P2PB61_RHIMU</name>